<dbReference type="AlphaFoldDB" id="A0A653KCB5"/>
<name>A0A653KCB5_9GAMM</name>
<protein>
    <recommendedName>
        <fullName evidence="1">DUF4145 domain-containing protein</fullName>
    </recommendedName>
</protein>
<sequence>MDLFTLGAREIPPRDAVQECPDHVPENIKKVFDEAAICLSLNCFTASGAMFRLCLDITTKELLDQWINNNQTADPQPNSAQKGKLFNRIEFLIEKNVIPPDLKDFAHHIRLDGNDAAHDGSTEKDEAEDLLDFSELFLERIYTNQKQLELAQARRLARRSS</sequence>
<gene>
    <name evidence="2" type="ORF">ACI8B_540002</name>
</gene>
<evidence type="ECO:0000313" key="2">
    <source>
        <dbReference type="EMBL" id="VXA58139.1"/>
    </source>
</evidence>
<dbReference type="InterPro" id="IPR025285">
    <property type="entry name" value="DUF4145"/>
</dbReference>
<dbReference type="Proteomes" id="UP000430404">
    <property type="component" value="Unassembled WGS sequence"/>
</dbReference>
<proteinExistence type="predicted"/>
<organism evidence="2 3">
    <name type="scientific">Acinetobacter proteolyticus</name>
    <dbReference type="NCBI Taxonomy" id="1776741"/>
    <lineage>
        <taxon>Bacteria</taxon>
        <taxon>Pseudomonadati</taxon>
        <taxon>Pseudomonadota</taxon>
        <taxon>Gammaproteobacteria</taxon>
        <taxon>Moraxellales</taxon>
        <taxon>Moraxellaceae</taxon>
        <taxon>Acinetobacter</taxon>
    </lineage>
</organism>
<dbReference type="EMBL" id="CABWKZ010000050">
    <property type="protein sequence ID" value="VXA58139.1"/>
    <property type="molecule type" value="Genomic_DNA"/>
</dbReference>
<feature type="domain" description="DUF4145" evidence="1">
    <location>
        <begin position="34"/>
        <end position="135"/>
    </location>
</feature>
<reference evidence="2 3" key="1">
    <citation type="submission" date="2019-10" db="EMBL/GenBank/DDBJ databases">
        <authorList>
            <person name="Karimi E."/>
        </authorList>
    </citation>
    <scope>NUCLEOTIDE SEQUENCE [LARGE SCALE GENOMIC DNA]</scope>
    <source>
        <strain evidence="2">Acinetobacter sp. 8BE</strain>
    </source>
</reference>
<dbReference type="Pfam" id="PF13643">
    <property type="entry name" value="DUF4145"/>
    <property type="match status" value="1"/>
</dbReference>
<accession>A0A653KCB5</accession>
<evidence type="ECO:0000259" key="1">
    <source>
        <dbReference type="Pfam" id="PF13643"/>
    </source>
</evidence>
<evidence type="ECO:0000313" key="3">
    <source>
        <dbReference type="Proteomes" id="UP000430404"/>
    </source>
</evidence>